<keyword evidence="1 3" id="KW-0732">Signal</keyword>
<sequence>MTYHLLLLFIIFPVIVYGDFNVMTCGSVLKLKNMGEDVRLHSHEVKYGSGSGQQSVTGTPSQDDVNSHWQVLGTMNEVCSRGTLIKCGQKIRLYHLSTQCYLHSHDIPSPLSKQNEVSCYGKDGTGDSGDNWEVICDDEYWEKDSEISLKHVDTGRYLLNSGNQFGRPIQGQREIVGARSITKNSRWVIAEGVYMGESKKEEKKKDEL</sequence>
<name>A0A0N5BX97_STREA</name>
<dbReference type="SMART" id="SM00472">
    <property type="entry name" value="MIR"/>
    <property type="match status" value="3"/>
</dbReference>
<dbReference type="SUPFAM" id="SSF82109">
    <property type="entry name" value="MIR domain"/>
    <property type="match status" value="1"/>
</dbReference>
<dbReference type="Pfam" id="PF02815">
    <property type="entry name" value="MIR"/>
    <property type="match status" value="1"/>
</dbReference>
<organism evidence="5 6">
    <name type="scientific">Strongyloides papillosus</name>
    <name type="common">Intestinal threadworm</name>
    <dbReference type="NCBI Taxonomy" id="174720"/>
    <lineage>
        <taxon>Eukaryota</taxon>
        <taxon>Metazoa</taxon>
        <taxon>Ecdysozoa</taxon>
        <taxon>Nematoda</taxon>
        <taxon>Chromadorea</taxon>
        <taxon>Rhabditida</taxon>
        <taxon>Tylenchina</taxon>
        <taxon>Panagrolaimomorpha</taxon>
        <taxon>Strongyloidoidea</taxon>
        <taxon>Strongyloididae</taxon>
        <taxon>Strongyloides</taxon>
    </lineage>
</organism>
<feature type="domain" description="MIR" evidence="4">
    <location>
        <begin position="20"/>
        <end position="74"/>
    </location>
</feature>
<keyword evidence="2" id="KW-0677">Repeat</keyword>
<evidence type="ECO:0000256" key="3">
    <source>
        <dbReference type="SAM" id="SignalP"/>
    </source>
</evidence>
<dbReference type="AlphaFoldDB" id="A0A0N5BX97"/>
<feature type="chain" id="PRO_5005894983" evidence="3">
    <location>
        <begin position="19"/>
        <end position="208"/>
    </location>
</feature>
<evidence type="ECO:0000313" key="6">
    <source>
        <dbReference type="WBParaSite" id="SPAL_0001043000.1"/>
    </source>
</evidence>
<keyword evidence="5" id="KW-1185">Reference proteome</keyword>
<feature type="domain" description="MIR" evidence="4">
    <location>
        <begin position="82"/>
        <end position="137"/>
    </location>
</feature>
<evidence type="ECO:0000259" key="4">
    <source>
        <dbReference type="PROSITE" id="PS50919"/>
    </source>
</evidence>
<protein>
    <submittedName>
        <fullName evidence="6">MIR domain-containing protein</fullName>
    </submittedName>
</protein>
<accession>A0A0N5BX97</accession>
<feature type="signal peptide" evidence="3">
    <location>
        <begin position="1"/>
        <end position="18"/>
    </location>
</feature>
<dbReference type="Proteomes" id="UP000046392">
    <property type="component" value="Unplaced"/>
</dbReference>
<dbReference type="STRING" id="174720.A0A0N5BX97"/>
<evidence type="ECO:0000256" key="2">
    <source>
        <dbReference type="ARBA" id="ARBA00022737"/>
    </source>
</evidence>
<dbReference type="PANTHER" id="PTHR46809">
    <property type="entry name" value="STROMAL CELL-DERIVED FACTOR 2-LIKE PROTEIN"/>
    <property type="match status" value="1"/>
</dbReference>
<evidence type="ECO:0000313" key="5">
    <source>
        <dbReference type="Proteomes" id="UP000046392"/>
    </source>
</evidence>
<dbReference type="PROSITE" id="PS50919">
    <property type="entry name" value="MIR"/>
    <property type="match status" value="3"/>
</dbReference>
<dbReference type="InterPro" id="IPR036300">
    <property type="entry name" value="MIR_dom_sf"/>
</dbReference>
<dbReference type="Gene3D" id="2.80.10.50">
    <property type="match status" value="1"/>
</dbReference>
<feature type="domain" description="MIR" evidence="4">
    <location>
        <begin position="138"/>
        <end position="192"/>
    </location>
</feature>
<dbReference type="InterPro" id="IPR016093">
    <property type="entry name" value="MIR_motif"/>
</dbReference>
<dbReference type="PANTHER" id="PTHR46809:SF2">
    <property type="entry name" value="GH21273P"/>
    <property type="match status" value="1"/>
</dbReference>
<evidence type="ECO:0000256" key="1">
    <source>
        <dbReference type="ARBA" id="ARBA00022729"/>
    </source>
</evidence>
<reference evidence="6" key="1">
    <citation type="submission" date="2017-02" db="UniProtKB">
        <authorList>
            <consortium name="WormBaseParasite"/>
        </authorList>
    </citation>
    <scope>IDENTIFICATION</scope>
</reference>
<proteinExistence type="predicted"/>
<dbReference type="WBParaSite" id="SPAL_0001043000.1">
    <property type="protein sequence ID" value="SPAL_0001043000.1"/>
    <property type="gene ID" value="SPAL_0001043000"/>
</dbReference>